<feature type="region of interest" description="Disordered" evidence="1">
    <location>
        <begin position="1"/>
        <end position="36"/>
    </location>
</feature>
<sequence>MLTGRGGKKRRMSARGGRQMASARPPRPFGPACAPSDLVVSTRSGDSAAAAHIPALLRPPDSHIGAETRAPRSQTCRTDGGSVIALNPPLLRLAVSIFCRIRFPIRGALLSLNS</sequence>
<evidence type="ECO:0000313" key="3">
    <source>
        <dbReference type="Proteomes" id="UP000324748"/>
    </source>
</evidence>
<proteinExistence type="predicted"/>
<feature type="compositionally biased region" description="Basic residues" evidence="1">
    <location>
        <begin position="1"/>
        <end position="13"/>
    </location>
</feature>
<feature type="region of interest" description="Disordered" evidence="1">
    <location>
        <begin position="56"/>
        <end position="81"/>
    </location>
</feature>
<dbReference type="EMBL" id="VSWC01000041">
    <property type="protein sequence ID" value="KAA1104218.1"/>
    <property type="molecule type" value="Genomic_DNA"/>
</dbReference>
<accession>A0A5B0PUG0</accession>
<comment type="caution">
    <text evidence="2">The sequence shown here is derived from an EMBL/GenBank/DDBJ whole genome shotgun (WGS) entry which is preliminary data.</text>
</comment>
<keyword evidence="3" id="KW-1185">Reference proteome</keyword>
<protein>
    <submittedName>
        <fullName evidence="2">Uncharacterized protein</fullName>
    </submittedName>
</protein>
<name>A0A5B0PUG0_PUCGR</name>
<reference evidence="2 3" key="1">
    <citation type="submission" date="2019-05" db="EMBL/GenBank/DDBJ databases">
        <title>Emergence of the Ug99 lineage of the wheat stem rust pathogen through somatic hybridization.</title>
        <authorList>
            <person name="Li F."/>
            <person name="Upadhyaya N.M."/>
            <person name="Sperschneider J."/>
            <person name="Matny O."/>
            <person name="Nguyen-Phuc H."/>
            <person name="Mago R."/>
            <person name="Raley C."/>
            <person name="Miller M.E."/>
            <person name="Silverstein K.A.T."/>
            <person name="Henningsen E."/>
            <person name="Hirsch C.D."/>
            <person name="Visser B."/>
            <person name="Pretorius Z.A."/>
            <person name="Steffenson B.J."/>
            <person name="Schwessinger B."/>
            <person name="Dodds P.N."/>
            <person name="Figueroa M."/>
        </authorList>
    </citation>
    <scope>NUCLEOTIDE SEQUENCE [LARGE SCALE GENOMIC DNA]</scope>
    <source>
        <strain evidence="2">21-0</strain>
    </source>
</reference>
<dbReference type="AlphaFoldDB" id="A0A5B0PUG0"/>
<feature type="compositionally biased region" description="Basic and acidic residues" evidence="1">
    <location>
        <begin position="60"/>
        <end position="70"/>
    </location>
</feature>
<organism evidence="2 3">
    <name type="scientific">Puccinia graminis f. sp. tritici</name>
    <dbReference type="NCBI Taxonomy" id="56615"/>
    <lineage>
        <taxon>Eukaryota</taxon>
        <taxon>Fungi</taxon>
        <taxon>Dikarya</taxon>
        <taxon>Basidiomycota</taxon>
        <taxon>Pucciniomycotina</taxon>
        <taxon>Pucciniomycetes</taxon>
        <taxon>Pucciniales</taxon>
        <taxon>Pucciniaceae</taxon>
        <taxon>Puccinia</taxon>
    </lineage>
</organism>
<evidence type="ECO:0000313" key="2">
    <source>
        <dbReference type="EMBL" id="KAA1104218.1"/>
    </source>
</evidence>
<evidence type="ECO:0000256" key="1">
    <source>
        <dbReference type="SAM" id="MobiDB-lite"/>
    </source>
</evidence>
<dbReference type="Proteomes" id="UP000324748">
    <property type="component" value="Unassembled WGS sequence"/>
</dbReference>
<gene>
    <name evidence="2" type="ORF">PGT21_015138</name>
</gene>